<feature type="region of interest" description="Disordered" evidence="6">
    <location>
        <begin position="838"/>
        <end position="866"/>
    </location>
</feature>
<proteinExistence type="inferred from homology"/>
<name>A0A8S3SHJ0_MYTED</name>
<feature type="domain" description="Glycosyl transferase 64" evidence="7">
    <location>
        <begin position="623"/>
        <end position="808"/>
    </location>
</feature>
<dbReference type="Gene3D" id="3.40.50.150">
    <property type="entry name" value="Vaccinia Virus protein VP39"/>
    <property type="match status" value="2"/>
</dbReference>
<dbReference type="GO" id="GO:1901135">
    <property type="term" value="P:carbohydrate derivative metabolic process"/>
    <property type="evidence" value="ECO:0007669"/>
    <property type="project" value="UniProtKB-ARBA"/>
</dbReference>
<dbReference type="EC" id="2.4.1.225" evidence="8"/>
<dbReference type="InterPro" id="IPR029044">
    <property type="entry name" value="Nucleotide-diphossugar_trans"/>
</dbReference>
<evidence type="ECO:0000259" key="7">
    <source>
        <dbReference type="Pfam" id="PF09258"/>
    </source>
</evidence>
<reference evidence="8" key="1">
    <citation type="submission" date="2021-03" db="EMBL/GenBank/DDBJ databases">
        <authorList>
            <person name="Bekaert M."/>
        </authorList>
    </citation>
    <scope>NUCLEOTIDE SEQUENCE</scope>
</reference>
<dbReference type="GO" id="GO:0050508">
    <property type="term" value="F:glucuronosyl-N-acetylglucosaminyl-proteoglycan 4-alpha-N-acetylglucosaminyltransferase activity"/>
    <property type="evidence" value="ECO:0007669"/>
    <property type="project" value="UniProtKB-EC"/>
</dbReference>
<keyword evidence="9" id="KW-1185">Reference proteome</keyword>
<dbReference type="Gene3D" id="3.90.550.10">
    <property type="entry name" value="Spore Coat Polysaccharide Biosynthesis Protein SpsA, Chain A"/>
    <property type="match status" value="1"/>
</dbReference>
<keyword evidence="5" id="KW-1015">Disulfide bond</keyword>
<keyword evidence="4" id="KW-0472">Membrane</keyword>
<gene>
    <name evidence="8" type="ORF">MEDL_33728</name>
</gene>
<dbReference type="InterPro" id="IPR015338">
    <property type="entry name" value="GT64_dom"/>
</dbReference>
<evidence type="ECO:0000256" key="3">
    <source>
        <dbReference type="ARBA" id="ARBA00022679"/>
    </source>
</evidence>
<dbReference type="GO" id="GO:0005789">
    <property type="term" value="C:endoplasmic reticulum membrane"/>
    <property type="evidence" value="ECO:0007669"/>
    <property type="project" value="UniProtKB-SubCell"/>
</dbReference>
<accession>A0A8S3SHJ0</accession>
<dbReference type="PANTHER" id="PTHR48261">
    <property type="entry name" value="ACETYLGLUCOSAMINYLTRANSFERASE"/>
    <property type="match status" value="1"/>
</dbReference>
<protein>
    <submittedName>
        <fullName evidence="8">EXT2</fullName>
        <ecNumber evidence="8">2.4.1.224</ecNumber>
        <ecNumber evidence="8">2.4.1.225</ecNumber>
    </submittedName>
</protein>
<dbReference type="EMBL" id="CAJPWZ010001654">
    <property type="protein sequence ID" value="CAG2220237.1"/>
    <property type="molecule type" value="Genomic_DNA"/>
</dbReference>
<dbReference type="OrthoDB" id="6079856at2759"/>
<evidence type="ECO:0000256" key="4">
    <source>
        <dbReference type="ARBA" id="ARBA00023136"/>
    </source>
</evidence>
<feature type="compositionally biased region" description="Polar residues" evidence="6">
    <location>
        <begin position="838"/>
        <end position="859"/>
    </location>
</feature>
<evidence type="ECO:0000256" key="5">
    <source>
        <dbReference type="ARBA" id="ARBA00023157"/>
    </source>
</evidence>
<evidence type="ECO:0000256" key="2">
    <source>
        <dbReference type="ARBA" id="ARBA00010271"/>
    </source>
</evidence>
<evidence type="ECO:0000256" key="1">
    <source>
        <dbReference type="ARBA" id="ARBA00004648"/>
    </source>
</evidence>
<organism evidence="8 9">
    <name type="scientific">Mytilus edulis</name>
    <name type="common">Blue mussel</name>
    <dbReference type="NCBI Taxonomy" id="6550"/>
    <lineage>
        <taxon>Eukaryota</taxon>
        <taxon>Metazoa</taxon>
        <taxon>Spiralia</taxon>
        <taxon>Lophotrochozoa</taxon>
        <taxon>Mollusca</taxon>
        <taxon>Bivalvia</taxon>
        <taxon>Autobranchia</taxon>
        <taxon>Pteriomorphia</taxon>
        <taxon>Mytilida</taxon>
        <taxon>Mytiloidea</taxon>
        <taxon>Mytilidae</taxon>
        <taxon>Mytilinae</taxon>
        <taxon>Mytilus</taxon>
    </lineage>
</organism>
<dbReference type="PANTHER" id="PTHR48261:SF2">
    <property type="entry name" value="ACETYLGLUCOSAMINYLTRANSFERASE"/>
    <property type="match status" value="1"/>
</dbReference>
<evidence type="ECO:0000313" key="8">
    <source>
        <dbReference type="EMBL" id="CAG2220237.1"/>
    </source>
</evidence>
<sequence>MRKDITQSGTDKSSFNETGIADTLFNMLNNLDAAIRRKAPERKIYGNIYSGKGRMQILSYISAIREFSTKYPIRTICEIGFAGGHSATLFLLSTTSANYTGFDMWDQSVYEDTAIDWVRKQFHLRQITLIKGDSTKTVPQFKGTCDLIHIDGAHHAHFPQTDMKNMARVASENNLLLMDDCSKSWPAVLKGVDYLKKNDLLHDIKMHVPEGWIYRGAQKGWCIGSYKVKAKYSVSELPKSITFLDKTFCTPAWHGENCDIHSPKMCSEWNDECYYSNTTGTLSVSCERWHGAQSVEQITWDRRETATDRNEAHAKSFGYYKSLPENLGNMIEIGAGPFTQSQTILQDKTASSITLIEPMAFHYMTHVKKCFYKNGAFKNLPTTLLAIPAEEINNTRKFDSLVMINVIEHVYDALSILNSAINLIKENGLFIWHERLWDNYRGMATPPGNDREFQLHPIRIKTVIAKHIISMFEEVYVSWDTEELRRLKNQGVYFIGRRRNMAAKTNIPQHMPCFEQNKGKQTVIVFVSNDNSSLAENLLKTINDATNTKTIIIIQTDSFSFKAATDILKFSKIKIMLSYQHLQNWREEVSYYAAPCLFIYPHLTPSMLEGSDTLCVGTSGVSIVLMGYSTKRFPNYETILPSYSNMGIIDQIILIWNNKNESFMPNIDSPKIKLIKSSDNSMNNRFNVSEYLRTDAVMVIDDDVLISEPLLSLMLLRWSENTNRLVGISRDMRYVNSNNEYLVSGNDPSLTLGKTMLFHRRYLEKYMQDKTLVEWNSKRFCEDISMNGLIFKETNLKPLFVPMTGQNTRKDLTEIDGASIVDKSWALQPEILVAENSNTTGLSEEHSLSSSNTDNNASEDLNDGYEKPYSTLVSNNGHEVEHDYHKTKQNWIYENSTTCNHAIFDGFPLD</sequence>
<dbReference type="SUPFAM" id="SSF53335">
    <property type="entry name" value="S-adenosyl-L-methionine-dependent methyltransferases"/>
    <property type="match status" value="2"/>
</dbReference>
<keyword evidence="8" id="KW-0328">Glycosyltransferase</keyword>
<evidence type="ECO:0000313" key="9">
    <source>
        <dbReference type="Proteomes" id="UP000683360"/>
    </source>
</evidence>
<keyword evidence="3 8" id="KW-0808">Transferase</keyword>
<comment type="similarity">
    <text evidence="2">Belongs to the glycosyltransferase 47 family.</text>
</comment>
<dbReference type="Pfam" id="PF09258">
    <property type="entry name" value="Glyco_transf_64"/>
    <property type="match status" value="1"/>
</dbReference>
<dbReference type="AlphaFoldDB" id="A0A8S3SHJ0"/>
<comment type="subcellular location">
    <subcellularLocation>
        <location evidence="1">Endoplasmic reticulum membrane</location>
        <topology evidence="1">Single-pass type II membrane protein</topology>
    </subcellularLocation>
</comment>
<dbReference type="InterPro" id="IPR004263">
    <property type="entry name" value="Exostosin"/>
</dbReference>
<dbReference type="Pfam" id="PF13578">
    <property type="entry name" value="Methyltransf_24"/>
    <property type="match status" value="1"/>
</dbReference>
<dbReference type="EC" id="2.4.1.224" evidence="8"/>
<dbReference type="InterPro" id="IPR029063">
    <property type="entry name" value="SAM-dependent_MTases_sf"/>
</dbReference>
<comment type="caution">
    <text evidence="8">The sequence shown here is derived from an EMBL/GenBank/DDBJ whole genome shotgun (WGS) entry which is preliminary data.</text>
</comment>
<evidence type="ECO:0000256" key="6">
    <source>
        <dbReference type="SAM" id="MobiDB-lite"/>
    </source>
</evidence>
<dbReference type="Proteomes" id="UP000683360">
    <property type="component" value="Unassembled WGS sequence"/>
</dbReference>
<dbReference type="SUPFAM" id="SSF53448">
    <property type="entry name" value="Nucleotide-diphospho-sugar transferases"/>
    <property type="match status" value="1"/>
</dbReference>
<dbReference type="GO" id="GO:0050509">
    <property type="term" value="F:N-acetylglucosaminyl-proteoglycan 4-beta-glucuronosyltransferase activity"/>
    <property type="evidence" value="ECO:0007669"/>
    <property type="project" value="UniProtKB-EC"/>
</dbReference>